<organism evidence="1 2">
    <name type="scientific">Cirrhinus mrigala</name>
    <name type="common">Mrigala</name>
    <dbReference type="NCBI Taxonomy" id="683832"/>
    <lineage>
        <taxon>Eukaryota</taxon>
        <taxon>Metazoa</taxon>
        <taxon>Chordata</taxon>
        <taxon>Craniata</taxon>
        <taxon>Vertebrata</taxon>
        <taxon>Euteleostomi</taxon>
        <taxon>Actinopterygii</taxon>
        <taxon>Neopterygii</taxon>
        <taxon>Teleostei</taxon>
        <taxon>Ostariophysi</taxon>
        <taxon>Cypriniformes</taxon>
        <taxon>Cyprinidae</taxon>
        <taxon>Labeoninae</taxon>
        <taxon>Labeonini</taxon>
        <taxon>Cirrhinus</taxon>
    </lineage>
</organism>
<dbReference type="Gene3D" id="3.40.50.2300">
    <property type="match status" value="1"/>
</dbReference>
<feature type="non-terminal residue" evidence="1">
    <location>
        <position position="58"/>
    </location>
</feature>
<sequence>DMFALDLEPYRYSGVNMTAFRLLNLDDPYVASVIQKWSMERQLAPPKPESGLMSGIMT</sequence>
<dbReference type="AlphaFoldDB" id="A0ABD0Q8J6"/>
<comment type="caution">
    <text evidence="1">The sequence shown here is derived from an EMBL/GenBank/DDBJ whole genome shotgun (WGS) entry which is preliminary data.</text>
</comment>
<feature type="non-terminal residue" evidence="1">
    <location>
        <position position="1"/>
    </location>
</feature>
<dbReference type="Proteomes" id="UP001529510">
    <property type="component" value="Unassembled WGS sequence"/>
</dbReference>
<dbReference type="EMBL" id="JAMKFB020000010">
    <property type="protein sequence ID" value="KAL0182580.1"/>
    <property type="molecule type" value="Genomic_DNA"/>
</dbReference>
<accession>A0ABD0Q8J6</accession>
<name>A0ABD0Q8J6_CIRMR</name>
<proteinExistence type="predicted"/>
<keyword evidence="2" id="KW-1185">Reference proteome</keyword>
<evidence type="ECO:0000313" key="1">
    <source>
        <dbReference type="EMBL" id="KAL0182580.1"/>
    </source>
</evidence>
<evidence type="ECO:0000313" key="2">
    <source>
        <dbReference type="Proteomes" id="UP001529510"/>
    </source>
</evidence>
<gene>
    <name evidence="1" type="ORF">M9458_021955</name>
</gene>
<protein>
    <submittedName>
        <fullName evidence="1">Uncharacterized protein</fullName>
    </submittedName>
</protein>
<reference evidence="1 2" key="1">
    <citation type="submission" date="2024-05" db="EMBL/GenBank/DDBJ databases">
        <title>Genome sequencing and assembly of Indian major carp, Cirrhinus mrigala (Hamilton, 1822).</title>
        <authorList>
            <person name="Mohindra V."/>
            <person name="Chowdhury L.M."/>
            <person name="Lal K."/>
            <person name="Jena J.K."/>
        </authorList>
    </citation>
    <scope>NUCLEOTIDE SEQUENCE [LARGE SCALE GENOMIC DNA]</scope>
    <source>
        <strain evidence="1">CM1030</strain>
        <tissue evidence="1">Blood</tissue>
    </source>
</reference>